<dbReference type="Gene3D" id="3.40.462.20">
    <property type="match status" value="1"/>
</dbReference>
<protein>
    <recommendedName>
        <fullName evidence="6">FAD-binding PCMH-type domain-containing protein</fullName>
    </recommendedName>
</protein>
<dbReference type="InterPro" id="IPR016167">
    <property type="entry name" value="FAD-bd_PCMH_sub1"/>
</dbReference>
<dbReference type="GO" id="GO:0071949">
    <property type="term" value="F:FAD binding"/>
    <property type="evidence" value="ECO:0007669"/>
    <property type="project" value="InterPro"/>
</dbReference>
<keyword evidence="3" id="KW-0285">Flavoprotein</keyword>
<dbReference type="Proteomes" id="UP000078343">
    <property type="component" value="Unassembled WGS sequence"/>
</dbReference>
<feature type="domain" description="FAD-binding PCMH-type" evidence="6">
    <location>
        <begin position="39"/>
        <end position="207"/>
    </location>
</feature>
<dbReference type="InterPro" id="IPR006094">
    <property type="entry name" value="Oxid_FAD_bind_N"/>
</dbReference>
<organism evidence="7 8">
    <name type="scientific">Fonsecaea erecta</name>
    <dbReference type="NCBI Taxonomy" id="1367422"/>
    <lineage>
        <taxon>Eukaryota</taxon>
        <taxon>Fungi</taxon>
        <taxon>Dikarya</taxon>
        <taxon>Ascomycota</taxon>
        <taxon>Pezizomycotina</taxon>
        <taxon>Eurotiomycetes</taxon>
        <taxon>Chaetothyriomycetidae</taxon>
        <taxon>Chaetothyriales</taxon>
        <taxon>Herpotrichiellaceae</taxon>
        <taxon>Fonsecaea</taxon>
    </lineage>
</organism>
<dbReference type="SUPFAM" id="SSF56176">
    <property type="entry name" value="FAD-binding/transporter-associated domain-like"/>
    <property type="match status" value="1"/>
</dbReference>
<keyword evidence="4" id="KW-0274">FAD</keyword>
<name>A0A178ZNY6_9EURO</name>
<comment type="caution">
    <text evidence="7">The sequence shown here is derived from an EMBL/GenBank/DDBJ whole genome shotgun (WGS) entry which is preliminary data.</text>
</comment>
<proteinExistence type="inferred from homology"/>
<dbReference type="AlphaFoldDB" id="A0A178ZNY6"/>
<dbReference type="InterPro" id="IPR050416">
    <property type="entry name" value="FAD-linked_Oxidoreductase"/>
</dbReference>
<dbReference type="Gene3D" id="3.30.465.10">
    <property type="match status" value="1"/>
</dbReference>
<evidence type="ECO:0000313" key="7">
    <source>
        <dbReference type="EMBL" id="OAP61534.1"/>
    </source>
</evidence>
<reference evidence="7 8" key="1">
    <citation type="submission" date="2016-04" db="EMBL/GenBank/DDBJ databases">
        <title>Draft genome of Fonsecaea erecta CBS 125763.</title>
        <authorList>
            <person name="Weiss V.A."/>
            <person name="Vicente V.A."/>
            <person name="Raittz R.T."/>
            <person name="Moreno L.F."/>
            <person name="De Souza E.M."/>
            <person name="Pedrosa F.O."/>
            <person name="Steffens M.B."/>
            <person name="Faoro H."/>
            <person name="Tadra-Sfeir M.Z."/>
            <person name="Najafzadeh M.J."/>
            <person name="Felipe M.S."/>
            <person name="Teixeira M."/>
            <person name="Sun J."/>
            <person name="Xi L."/>
            <person name="Gomes R."/>
            <person name="De Azevedo C.M."/>
            <person name="Salgado C.G."/>
            <person name="Da Silva M.B."/>
            <person name="Nascimento M.F."/>
            <person name="Queiroz-Telles F."/>
            <person name="Attili D.S."/>
            <person name="Gorbushina A."/>
        </authorList>
    </citation>
    <scope>NUCLEOTIDE SEQUENCE [LARGE SCALE GENOMIC DNA]</scope>
    <source>
        <strain evidence="7 8">CBS 125763</strain>
    </source>
</reference>
<accession>A0A178ZNY6</accession>
<dbReference type="STRING" id="1367422.A0A178ZNY6"/>
<dbReference type="PANTHER" id="PTHR42973">
    <property type="entry name" value="BINDING OXIDOREDUCTASE, PUTATIVE (AFU_ORTHOLOGUE AFUA_1G17690)-RELATED"/>
    <property type="match status" value="1"/>
</dbReference>
<dbReference type="PANTHER" id="PTHR42973:SF39">
    <property type="entry name" value="FAD-BINDING PCMH-TYPE DOMAIN-CONTAINING PROTEIN"/>
    <property type="match status" value="1"/>
</dbReference>
<comment type="cofactor">
    <cofactor evidence="1">
        <name>FAD</name>
        <dbReference type="ChEBI" id="CHEBI:57692"/>
    </cofactor>
</comment>
<dbReference type="EMBL" id="LVYI01000003">
    <property type="protein sequence ID" value="OAP61534.1"/>
    <property type="molecule type" value="Genomic_DNA"/>
</dbReference>
<evidence type="ECO:0000256" key="2">
    <source>
        <dbReference type="ARBA" id="ARBA00005466"/>
    </source>
</evidence>
<dbReference type="GeneID" id="30007906"/>
<evidence type="ECO:0000313" key="8">
    <source>
        <dbReference type="Proteomes" id="UP000078343"/>
    </source>
</evidence>
<evidence type="ECO:0000256" key="1">
    <source>
        <dbReference type="ARBA" id="ARBA00001974"/>
    </source>
</evidence>
<sequence>MASSHTWISELQALVEHDELALPGSQLYIDESKTWAAQRNLHPKVLIRPRSVERLSQVLAYLNNSERDFAVRSGGVGSSSTKDVLISLATFDGFQFDPSTETITIGAGQTWGEVDQKLEKEGGGYAALSARCTFVGVGGSLITGGISWASSEFGLASDPQNLLDAEVVTADGRVFWASTEPKLLWALRGGGGGFAVVVTMKLRVHKYSNSIYTGNILFPNDSLGELAKAVSNFTHRTQDPKTAMHLYCLDLAHAALTGQNPAPGIMIVVYDANGEAHGRSDEGFGWALKIKGAIDNTKSMTFAEANQQQDNLKVAMGMTNSWMSGATIPHLDEEIVLRSWKWFNELLAKDPRQSAGAFALIEVMQPPAFSSISSRTDTAWPHTNNRHILQLGTGSFPGSPESDAVSLKVLADAAFEISLTHTKADYIPNFINSFNDVEAVCLIPPPCFDALQSAACRKAIDLTEYFVLGRFSARIILD</sequence>
<dbReference type="InterPro" id="IPR016166">
    <property type="entry name" value="FAD-bd_PCMH"/>
</dbReference>
<evidence type="ECO:0000259" key="6">
    <source>
        <dbReference type="PROSITE" id="PS51387"/>
    </source>
</evidence>
<dbReference type="Gene3D" id="3.30.43.10">
    <property type="entry name" value="Uridine Diphospho-n-acetylenolpyruvylglucosamine Reductase, domain 2"/>
    <property type="match status" value="1"/>
</dbReference>
<gene>
    <name evidence="7" type="ORF">AYL99_03737</name>
</gene>
<dbReference type="GO" id="GO:0016491">
    <property type="term" value="F:oxidoreductase activity"/>
    <property type="evidence" value="ECO:0007669"/>
    <property type="project" value="UniProtKB-KW"/>
</dbReference>
<keyword evidence="8" id="KW-1185">Reference proteome</keyword>
<dbReference type="OrthoDB" id="415825at2759"/>
<evidence type="ECO:0000256" key="3">
    <source>
        <dbReference type="ARBA" id="ARBA00022630"/>
    </source>
</evidence>
<dbReference type="PROSITE" id="PS51387">
    <property type="entry name" value="FAD_PCMH"/>
    <property type="match status" value="1"/>
</dbReference>
<evidence type="ECO:0000256" key="4">
    <source>
        <dbReference type="ARBA" id="ARBA00022827"/>
    </source>
</evidence>
<dbReference type="InterPro" id="IPR016169">
    <property type="entry name" value="FAD-bd_PCMH_sub2"/>
</dbReference>
<dbReference type="InterPro" id="IPR036318">
    <property type="entry name" value="FAD-bd_PCMH-like_sf"/>
</dbReference>
<dbReference type="Pfam" id="PF01565">
    <property type="entry name" value="FAD_binding_4"/>
    <property type="match status" value="1"/>
</dbReference>
<keyword evidence="5" id="KW-0560">Oxidoreductase</keyword>
<comment type="similarity">
    <text evidence="2">Belongs to the oxygen-dependent FAD-linked oxidoreductase family.</text>
</comment>
<dbReference type="RefSeq" id="XP_018694901.1">
    <property type="nucleotide sequence ID" value="XM_018835251.1"/>
</dbReference>
<evidence type="ECO:0000256" key="5">
    <source>
        <dbReference type="ARBA" id="ARBA00023002"/>
    </source>
</evidence>